<keyword evidence="2" id="KW-0812">Transmembrane</keyword>
<keyword evidence="2" id="KW-1133">Transmembrane helix</keyword>
<keyword evidence="3" id="KW-0560">Oxidoreductase</keyword>
<dbReference type="EMBL" id="JACHHF010000001">
    <property type="protein sequence ID" value="MBB5175349.1"/>
    <property type="molecule type" value="Genomic_DNA"/>
</dbReference>
<name>A0A9Q2CYX1_9STAP</name>
<keyword evidence="2" id="KW-0472">Membrane</keyword>
<dbReference type="InterPro" id="IPR027056">
    <property type="entry name" value="Gluconate_2DH_su3"/>
</dbReference>
<proteinExistence type="predicted"/>
<protein>
    <submittedName>
        <fullName evidence="3">Gluconate 2-dehydrogenase gamma chain</fullName>
        <ecNumber evidence="3">1.1.99.3</ecNumber>
    </submittedName>
</protein>
<dbReference type="InterPro" id="IPR019546">
    <property type="entry name" value="TAT_signal_bac_arc"/>
</dbReference>
<gene>
    <name evidence="3" type="ORF">HNQ45_000207</name>
</gene>
<reference evidence="3 4" key="1">
    <citation type="submission" date="2020-08" db="EMBL/GenBank/DDBJ databases">
        <title>Genomic Encyclopedia of Type Strains, Phase IV (KMG-IV): sequencing the most valuable type-strain genomes for metagenomic binning, comparative biology and taxonomic classification.</title>
        <authorList>
            <person name="Goeker M."/>
        </authorList>
    </citation>
    <scope>NUCLEOTIDE SEQUENCE [LARGE SCALE GENOMIC DNA]</scope>
    <source>
        <strain evidence="3 4">DSM 19163</strain>
    </source>
</reference>
<dbReference type="Pfam" id="PF13618">
    <property type="entry name" value="Gluconate_2-dh3"/>
    <property type="match status" value="1"/>
</dbReference>
<dbReference type="RefSeq" id="WP_183672777.1">
    <property type="nucleotide sequence ID" value="NZ_CBCRYX010000003.1"/>
</dbReference>
<comment type="caution">
    <text evidence="3">The sequence shown here is derived from an EMBL/GenBank/DDBJ whole genome shotgun (WGS) entry which is preliminary data.</text>
</comment>
<evidence type="ECO:0000256" key="1">
    <source>
        <dbReference type="SAM" id="MobiDB-lite"/>
    </source>
</evidence>
<dbReference type="InterPro" id="IPR006311">
    <property type="entry name" value="TAT_signal"/>
</dbReference>
<accession>A0A9Q2CYX1</accession>
<dbReference type="PROSITE" id="PS51318">
    <property type="entry name" value="TAT"/>
    <property type="match status" value="1"/>
</dbReference>
<keyword evidence="4" id="KW-1185">Reference proteome</keyword>
<sequence length="266" mass="29367">MPENNSEKQFSRRDFLKTTGVATGGIIGGSLLGGLIGFNLDGDNKSGSGQGGDNSGSNGDNQADTLPIEDARTYISRQDDFKNLAAAADVIYPEDDNGPGATELGVPYFIDRQLYGHYGHNATDYRQGPFEPMKSDTHGRQERITRGEMMIIGLRKLTDVSQEEHDKKFHELEEDQMIDILKKFESGDVDTPGMRSEAFFGLLRDLVIEGVYSDPAYGGNRNMEGWKMIGYPGPRMGWENDIASEDFLELEPESLRDYQGGGVTYG</sequence>
<dbReference type="Proteomes" id="UP000579136">
    <property type="component" value="Unassembled WGS sequence"/>
</dbReference>
<organism evidence="3 4">
    <name type="scientific">Nosocomiicoccus ampullae</name>
    <dbReference type="NCBI Taxonomy" id="489910"/>
    <lineage>
        <taxon>Bacteria</taxon>
        <taxon>Bacillati</taxon>
        <taxon>Bacillota</taxon>
        <taxon>Bacilli</taxon>
        <taxon>Bacillales</taxon>
        <taxon>Staphylococcaceae</taxon>
        <taxon>Nosocomiicoccus</taxon>
    </lineage>
</organism>
<dbReference type="AlphaFoldDB" id="A0A9Q2CYX1"/>
<evidence type="ECO:0000313" key="4">
    <source>
        <dbReference type="Proteomes" id="UP000579136"/>
    </source>
</evidence>
<feature type="transmembrane region" description="Helical" evidence="2">
    <location>
        <begin position="21"/>
        <end position="40"/>
    </location>
</feature>
<feature type="region of interest" description="Disordered" evidence="1">
    <location>
        <begin position="46"/>
        <end position="65"/>
    </location>
</feature>
<dbReference type="GO" id="GO:0033717">
    <property type="term" value="F:gluconate 2-dehydrogenase (acceptor) activity"/>
    <property type="evidence" value="ECO:0007669"/>
    <property type="project" value="UniProtKB-EC"/>
</dbReference>
<dbReference type="EC" id="1.1.99.3" evidence="3"/>
<dbReference type="NCBIfam" id="TIGR01409">
    <property type="entry name" value="TAT_signal_seq"/>
    <property type="match status" value="1"/>
</dbReference>
<evidence type="ECO:0000313" key="3">
    <source>
        <dbReference type="EMBL" id="MBB5175349.1"/>
    </source>
</evidence>
<evidence type="ECO:0000256" key="2">
    <source>
        <dbReference type="SAM" id="Phobius"/>
    </source>
</evidence>